<evidence type="ECO:0000256" key="4">
    <source>
        <dbReference type="ARBA" id="ARBA00023136"/>
    </source>
</evidence>
<evidence type="ECO:0000256" key="5">
    <source>
        <dbReference type="SAM" id="Phobius"/>
    </source>
</evidence>
<dbReference type="InterPro" id="IPR009078">
    <property type="entry name" value="Ferritin-like_SF"/>
</dbReference>
<dbReference type="Pfam" id="PF01988">
    <property type="entry name" value="VIT1"/>
    <property type="match status" value="2"/>
</dbReference>
<name>A0A7X6DUN4_9BACT</name>
<keyword evidence="4 5" id="KW-0472">Membrane</keyword>
<evidence type="ECO:0000256" key="2">
    <source>
        <dbReference type="ARBA" id="ARBA00022692"/>
    </source>
</evidence>
<comment type="caution">
    <text evidence="6">The sequence shown here is derived from an EMBL/GenBank/DDBJ whole genome shotgun (WGS) entry which is preliminary data.</text>
</comment>
<dbReference type="EMBL" id="VTOW01000010">
    <property type="protein sequence ID" value="NKE73726.1"/>
    <property type="molecule type" value="Genomic_DNA"/>
</dbReference>
<feature type="transmembrane region" description="Helical" evidence="5">
    <location>
        <begin position="257"/>
        <end position="277"/>
    </location>
</feature>
<dbReference type="GO" id="GO:0030026">
    <property type="term" value="P:intracellular manganese ion homeostasis"/>
    <property type="evidence" value="ECO:0007669"/>
    <property type="project" value="InterPro"/>
</dbReference>
<dbReference type="AlphaFoldDB" id="A0A7X6DUN4"/>
<proteinExistence type="predicted"/>
<organism evidence="6 7">
    <name type="scientific">Candidatus Manganitrophus noduliformans</name>
    <dbReference type="NCBI Taxonomy" id="2606439"/>
    <lineage>
        <taxon>Bacteria</taxon>
        <taxon>Pseudomonadati</taxon>
        <taxon>Nitrospirota</taxon>
        <taxon>Nitrospiria</taxon>
        <taxon>Candidatus Troglogloeales</taxon>
        <taxon>Candidatus Manganitrophaceae</taxon>
        <taxon>Candidatus Manganitrophus</taxon>
    </lineage>
</organism>
<dbReference type="GO" id="GO:0012505">
    <property type="term" value="C:endomembrane system"/>
    <property type="evidence" value="ECO:0007669"/>
    <property type="project" value="UniProtKB-SubCell"/>
</dbReference>
<accession>A0A7X6DUN4</accession>
<feature type="transmembrane region" description="Helical" evidence="5">
    <location>
        <begin position="283"/>
        <end position="303"/>
    </location>
</feature>
<reference evidence="6 7" key="1">
    <citation type="journal article" date="2020" name="Nature">
        <title>Bacterial chemolithoautotrophy via manganese oxidation.</title>
        <authorList>
            <person name="Yu H."/>
            <person name="Leadbetter J.R."/>
        </authorList>
    </citation>
    <scope>NUCLEOTIDE SEQUENCE [LARGE SCALE GENOMIC DNA]</scope>
    <source>
        <strain evidence="6 7">Mn-1</strain>
    </source>
</reference>
<feature type="transmembrane region" description="Helical" evidence="5">
    <location>
        <begin position="198"/>
        <end position="223"/>
    </location>
</feature>
<sequence>MIKERRSTRSSAVFNPGMESFMQNTEYVSPEFARQLILDELFDLSLYKRFREISGPELHPTLDELIKVESGHLGFWQELFNVEISELNFARRLKLEMIVLVCRLFGAPAIDLILEAIEVYGIRKYLTLWKQNKDNPMGKAVQGILKDEFEHEDVIVGRLKDRIINPDRIRNIFLGLNDGMVEILGAVAGFFASFGQNALVLLAGLTTAVAGSLSMAAGAYVAVSSENEVRRTQEEKARFLEGGTGEEPRTEPAIRSAAIVGVSYFIGASFPLLPVIFGAHTALWSILTAGTIIILVSMALAFLSGMDVKRRALTNLVIITVAAGVTYLIGMMVRNLLGIEI</sequence>
<evidence type="ECO:0000256" key="1">
    <source>
        <dbReference type="ARBA" id="ARBA00004127"/>
    </source>
</evidence>
<feature type="transmembrane region" description="Helical" evidence="5">
    <location>
        <begin position="315"/>
        <end position="337"/>
    </location>
</feature>
<keyword evidence="3 5" id="KW-1133">Transmembrane helix</keyword>
<evidence type="ECO:0008006" key="8">
    <source>
        <dbReference type="Google" id="ProtNLM"/>
    </source>
</evidence>
<comment type="subcellular location">
    <subcellularLocation>
        <location evidence="1">Endomembrane system</location>
        <topology evidence="1">Multi-pass membrane protein</topology>
    </subcellularLocation>
</comment>
<keyword evidence="7" id="KW-1185">Reference proteome</keyword>
<gene>
    <name evidence="6" type="ORF">MNODULE_23530</name>
</gene>
<keyword evidence="2 5" id="KW-0812">Transmembrane</keyword>
<dbReference type="InterPro" id="IPR008217">
    <property type="entry name" value="Ccc1_fam"/>
</dbReference>
<dbReference type="PANTHER" id="PTHR31851">
    <property type="entry name" value="FE(2+)/MN(2+) TRANSPORTER PCL1"/>
    <property type="match status" value="1"/>
</dbReference>
<evidence type="ECO:0000313" key="6">
    <source>
        <dbReference type="EMBL" id="NKE73726.1"/>
    </source>
</evidence>
<evidence type="ECO:0000256" key="3">
    <source>
        <dbReference type="ARBA" id="ARBA00022989"/>
    </source>
</evidence>
<dbReference type="SUPFAM" id="SSF47240">
    <property type="entry name" value="Ferritin-like"/>
    <property type="match status" value="1"/>
</dbReference>
<protein>
    <recommendedName>
        <fullName evidence="8">Rubrerythrin family protein</fullName>
    </recommendedName>
</protein>
<feature type="transmembrane region" description="Helical" evidence="5">
    <location>
        <begin position="172"/>
        <end position="192"/>
    </location>
</feature>
<dbReference type="Proteomes" id="UP000534783">
    <property type="component" value="Unassembled WGS sequence"/>
</dbReference>
<dbReference type="GO" id="GO:0005384">
    <property type="term" value="F:manganese ion transmembrane transporter activity"/>
    <property type="evidence" value="ECO:0007669"/>
    <property type="project" value="InterPro"/>
</dbReference>
<evidence type="ECO:0000313" key="7">
    <source>
        <dbReference type="Proteomes" id="UP000534783"/>
    </source>
</evidence>